<feature type="compositionally biased region" description="Pro residues" evidence="1">
    <location>
        <begin position="78"/>
        <end position="92"/>
    </location>
</feature>
<evidence type="ECO:0000313" key="2">
    <source>
        <dbReference type="EMBL" id="QQO09314.1"/>
    </source>
</evidence>
<organism evidence="2 3">
    <name type="scientific">Breznakiella homolactica</name>
    <dbReference type="NCBI Taxonomy" id="2798577"/>
    <lineage>
        <taxon>Bacteria</taxon>
        <taxon>Pseudomonadati</taxon>
        <taxon>Spirochaetota</taxon>
        <taxon>Spirochaetia</taxon>
        <taxon>Spirochaetales</taxon>
        <taxon>Breznakiellaceae</taxon>
        <taxon>Breznakiella</taxon>
    </lineage>
</organism>
<dbReference type="InterPro" id="IPR011330">
    <property type="entry name" value="Glyco_hydro/deAcase_b/a-brl"/>
</dbReference>
<evidence type="ECO:0000313" key="3">
    <source>
        <dbReference type="Proteomes" id="UP000595917"/>
    </source>
</evidence>
<dbReference type="PANTHER" id="PTHR30105:SF2">
    <property type="entry name" value="DIVERGENT POLYSACCHARIDE DEACETYLASE SUPERFAMILY"/>
    <property type="match status" value="1"/>
</dbReference>
<feature type="region of interest" description="Disordered" evidence="1">
    <location>
        <begin position="63"/>
        <end position="158"/>
    </location>
</feature>
<proteinExistence type="predicted"/>
<reference evidence="2" key="1">
    <citation type="submission" date="2021-01" db="EMBL/GenBank/DDBJ databases">
        <title>Description of Breznakiella homolactica.</title>
        <authorList>
            <person name="Song Y."/>
            <person name="Brune A."/>
        </authorList>
    </citation>
    <scope>NUCLEOTIDE SEQUENCE</scope>
    <source>
        <strain evidence="2">RmG30</strain>
    </source>
</reference>
<gene>
    <name evidence="2" type="ORF">JFL75_20685</name>
</gene>
<evidence type="ECO:0000256" key="1">
    <source>
        <dbReference type="SAM" id="MobiDB-lite"/>
    </source>
</evidence>
<sequence length="385" mass="41043">MKKSTKKPAARRKKQRSKGRRKPVFKDGLTAALTAGLLICAALVISVAVIIIHRVQSIDTISAREAPSETPPESVRDPAPPVQNIPDPPAAKPPEKAPSGGGTSSPVNTGTGTAEKAPASGPSGGSPPQTVPSAQGVPASQSRGITERPPEPPPKRKGTVVFVIDDAGNNLRELDPFLTFSGPLTIAVLPGLPHSAEAARRIRAAGKEVFLHQPMEAIGGQNPGPGALYSGMEEAEIRAIIERNLEEVGPVAGMNNHQGSKITMDEKAMETVLSVCREHGIYFLDSRTTADTVVPRVAGRMGVKIGERDVFVDNIQERAAMIRFIQDGLNKAEKKGSAVMIGHTWSAELAETLEELYPELVEQGYSLSTISRLMMGNFDDEGSWY</sequence>
<dbReference type="RefSeq" id="WP_215626620.1">
    <property type="nucleotide sequence ID" value="NZ_CP067089.2"/>
</dbReference>
<dbReference type="Gene3D" id="3.20.20.370">
    <property type="entry name" value="Glycoside hydrolase/deacetylase"/>
    <property type="match status" value="1"/>
</dbReference>
<accession>A0A7T7XMY4</accession>
<keyword evidence="3" id="KW-1185">Reference proteome</keyword>
<dbReference type="AlphaFoldDB" id="A0A7T7XMY4"/>
<dbReference type="SUPFAM" id="SSF88713">
    <property type="entry name" value="Glycoside hydrolase/deacetylase"/>
    <property type="match status" value="1"/>
</dbReference>
<dbReference type="InterPro" id="IPR006837">
    <property type="entry name" value="Divergent_DAC"/>
</dbReference>
<dbReference type="Pfam" id="PF04748">
    <property type="entry name" value="Polysacc_deac_2"/>
    <property type="match status" value="1"/>
</dbReference>
<dbReference type="EMBL" id="CP067089">
    <property type="protein sequence ID" value="QQO09314.1"/>
    <property type="molecule type" value="Genomic_DNA"/>
</dbReference>
<protein>
    <submittedName>
        <fullName evidence="2">Divergent polysaccharide deacetylase family protein</fullName>
    </submittedName>
</protein>
<dbReference type="GO" id="GO:0005975">
    <property type="term" value="P:carbohydrate metabolic process"/>
    <property type="evidence" value="ECO:0007669"/>
    <property type="project" value="InterPro"/>
</dbReference>
<name>A0A7T7XMY4_9SPIR</name>
<dbReference type="KEGG" id="bhc:JFL75_20685"/>
<dbReference type="CDD" id="cd10936">
    <property type="entry name" value="CE4_DAC2"/>
    <property type="match status" value="1"/>
</dbReference>
<feature type="compositionally biased region" description="Basic and acidic residues" evidence="1">
    <location>
        <begin position="145"/>
        <end position="154"/>
    </location>
</feature>
<feature type="region of interest" description="Disordered" evidence="1">
    <location>
        <begin position="1"/>
        <end position="23"/>
    </location>
</feature>
<dbReference type="Proteomes" id="UP000595917">
    <property type="component" value="Chromosome"/>
</dbReference>
<dbReference type="PANTHER" id="PTHR30105">
    <property type="entry name" value="UNCHARACTERIZED YIBQ-RELATED"/>
    <property type="match status" value="1"/>
</dbReference>